<reference evidence="4 5" key="1">
    <citation type="submission" date="2019-06" db="EMBL/GenBank/DDBJ databases">
        <title>Genomic Encyclopedia of Archaeal and Bacterial Type Strains, Phase II (KMG-II): from individual species to whole genera.</title>
        <authorList>
            <person name="Goeker M."/>
        </authorList>
    </citation>
    <scope>NUCLEOTIDE SEQUENCE [LARGE SCALE GENOMIC DNA]</scope>
    <source>
        <strain evidence="4 5">DSM 18423</strain>
    </source>
</reference>
<dbReference type="AlphaFoldDB" id="A0A543KEX2"/>
<dbReference type="InterPro" id="IPR005631">
    <property type="entry name" value="SDH"/>
</dbReference>
<dbReference type="Pfam" id="PF03937">
    <property type="entry name" value="Sdh5"/>
    <property type="match status" value="1"/>
</dbReference>
<gene>
    <name evidence="4" type="ORF">BD293_2208</name>
</gene>
<accession>A0A543KEX2</accession>
<keyword evidence="3" id="KW-0143">Chaperone</keyword>
<keyword evidence="5" id="KW-1185">Reference proteome</keyword>
<comment type="caution">
    <text evidence="4">The sequence shown here is derived from an EMBL/GenBank/DDBJ whole genome shotgun (WGS) entry which is preliminary data.</text>
</comment>
<evidence type="ECO:0000256" key="3">
    <source>
        <dbReference type="ARBA" id="ARBA00023186"/>
    </source>
</evidence>
<dbReference type="SUPFAM" id="SSF109910">
    <property type="entry name" value="YgfY-like"/>
    <property type="match status" value="1"/>
</dbReference>
<dbReference type="Proteomes" id="UP000320582">
    <property type="component" value="Unassembled WGS sequence"/>
</dbReference>
<dbReference type="PANTHER" id="PTHR12469:SF2">
    <property type="entry name" value="SUCCINATE DEHYDROGENASE ASSEMBLY FACTOR 2, MITOCHONDRIAL"/>
    <property type="match status" value="1"/>
</dbReference>
<protein>
    <recommendedName>
        <fullName evidence="2">FAD assembly factor SdhE</fullName>
    </recommendedName>
</protein>
<dbReference type="GO" id="GO:0006099">
    <property type="term" value="P:tricarboxylic acid cycle"/>
    <property type="evidence" value="ECO:0007669"/>
    <property type="project" value="TreeGrafter"/>
</dbReference>
<proteinExistence type="inferred from homology"/>
<name>A0A543KEX2_9RHOB</name>
<dbReference type="PANTHER" id="PTHR12469">
    <property type="entry name" value="PROTEIN EMI5 HOMOLOG, MITOCHONDRIAL"/>
    <property type="match status" value="1"/>
</dbReference>
<dbReference type="OrthoDB" id="9807264at2"/>
<organism evidence="4 5">
    <name type="scientific">Roseinatronobacter monicus</name>
    <dbReference type="NCBI Taxonomy" id="393481"/>
    <lineage>
        <taxon>Bacteria</taxon>
        <taxon>Pseudomonadati</taxon>
        <taxon>Pseudomonadota</taxon>
        <taxon>Alphaproteobacteria</taxon>
        <taxon>Rhodobacterales</taxon>
        <taxon>Paracoccaceae</taxon>
        <taxon>Roseinatronobacter</taxon>
    </lineage>
</organism>
<comment type="similarity">
    <text evidence="1">Belongs to the SdhE FAD assembly factor family.</text>
</comment>
<evidence type="ECO:0000256" key="1">
    <source>
        <dbReference type="ARBA" id="ARBA00008571"/>
    </source>
</evidence>
<evidence type="ECO:0000256" key="2">
    <source>
        <dbReference type="ARBA" id="ARBA00019418"/>
    </source>
</evidence>
<dbReference type="InterPro" id="IPR036714">
    <property type="entry name" value="SDH_sf"/>
</dbReference>
<sequence>MNISPAEARLKKLRMRSWRRGMKEMDLILGPYADAHIAELSAADLDSYEQLLDENDQDLYLWVTGAKDCPERLSLMLDQIARASGVGR</sequence>
<evidence type="ECO:0000313" key="5">
    <source>
        <dbReference type="Proteomes" id="UP000320582"/>
    </source>
</evidence>
<evidence type="ECO:0000313" key="4">
    <source>
        <dbReference type="EMBL" id="TQM93567.1"/>
    </source>
</evidence>
<dbReference type="RefSeq" id="WP_142081573.1">
    <property type="nucleotide sequence ID" value="NZ_VFPT01000001.1"/>
</dbReference>
<dbReference type="Gene3D" id="1.10.150.250">
    <property type="entry name" value="Flavinator of succinate dehydrogenase"/>
    <property type="match status" value="1"/>
</dbReference>
<dbReference type="EMBL" id="VFPT01000001">
    <property type="protein sequence ID" value="TQM93567.1"/>
    <property type="molecule type" value="Genomic_DNA"/>
</dbReference>